<dbReference type="InterPro" id="IPR050982">
    <property type="entry name" value="Auxin_biosynth/cation_transpt"/>
</dbReference>
<evidence type="ECO:0000313" key="2">
    <source>
        <dbReference type="EMBL" id="MBA8886624.1"/>
    </source>
</evidence>
<dbReference type="PIRSF" id="PIRSF000332">
    <property type="entry name" value="FMO"/>
    <property type="match status" value="1"/>
</dbReference>
<keyword evidence="1" id="KW-0560">Oxidoreductase</keyword>
<keyword evidence="3" id="KW-1185">Reference proteome</keyword>
<dbReference type="SUPFAM" id="SSF51905">
    <property type="entry name" value="FAD/NAD(P)-binding domain"/>
    <property type="match status" value="2"/>
</dbReference>
<name>A0A839F2W2_9GAMM</name>
<evidence type="ECO:0000313" key="3">
    <source>
        <dbReference type="Proteomes" id="UP000550401"/>
    </source>
</evidence>
<dbReference type="GO" id="GO:0005829">
    <property type="term" value="C:cytosol"/>
    <property type="evidence" value="ECO:0007669"/>
    <property type="project" value="TreeGrafter"/>
</dbReference>
<protein>
    <submittedName>
        <fullName evidence="2">Cation diffusion facilitator CzcD-associated flavoprotein CzcO</fullName>
    </submittedName>
</protein>
<dbReference type="Proteomes" id="UP000550401">
    <property type="component" value="Unassembled WGS sequence"/>
</dbReference>
<organism evidence="2 3">
    <name type="scientific">Dokdonella fugitiva</name>
    <dbReference type="NCBI Taxonomy" id="328517"/>
    <lineage>
        <taxon>Bacteria</taxon>
        <taxon>Pseudomonadati</taxon>
        <taxon>Pseudomonadota</taxon>
        <taxon>Gammaproteobacteria</taxon>
        <taxon>Lysobacterales</taxon>
        <taxon>Rhodanobacteraceae</taxon>
        <taxon>Dokdonella</taxon>
    </lineage>
</organism>
<dbReference type="PRINTS" id="PR00368">
    <property type="entry name" value="FADPNR"/>
</dbReference>
<accession>A0A839F2W2</accession>
<evidence type="ECO:0000256" key="1">
    <source>
        <dbReference type="ARBA" id="ARBA00023002"/>
    </source>
</evidence>
<sequence>MDEKIVVVGAGAAGLAAAAVLRGRGLDPLVLEQDTAIGGTWARRYDRLHLHTVRDHSGLPGYPIPREHGRYLSRDAYAGYLQDYARHHGVRVRTLTPVSALRRSGARWDVDGADARWRARVVVVATGQYRVPVVPALPGRELFTGDLVHSVDYRNATGYAGRRVLVVGAGNSGAEIATDLAEHGAAFVALAIRTPPPVVPRDPFGQPVQKTGMLLSRLPPAIADRLARLTARLVLGDLARHGYPRPAWWPYSSRRVPIIDVGFVAALKRGTVQVRPALERLTVGGAVYADGRSEPFDAILMATGFTSGLDALIEADGVLDAVHDPLARSGEPTVLPGLYFNGYVHSLRGHLFEAGRSARVLADNVADYLARTA</sequence>
<gene>
    <name evidence="2" type="ORF">FHW12_000815</name>
</gene>
<dbReference type="EMBL" id="JACGXL010000001">
    <property type="protein sequence ID" value="MBA8886624.1"/>
    <property type="molecule type" value="Genomic_DNA"/>
</dbReference>
<dbReference type="PANTHER" id="PTHR43539">
    <property type="entry name" value="FLAVIN-BINDING MONOOXYGENASE-LIKE PROTEIN (AFU_ORTHOLOGUE AFUA_4G09220)"/>
    <property type="match status" value="1"/>
</dbReference>
<dbReference type="GO" id="GO:0004497">
    <property type="term" value="F:monooxygenase activity"/>
    <property type="evidence" value="ECO:0007669"/>
    <property type="project" value="TreeGrafter"/>
</dbReference>
<dbReference type="Gene3D" id="3.50.50.60">
    <property type="entry name" value="FAD/NAD(P)-binding domain"/>
    <property type="match status" value="1"/>
</dbReference>
<dbReference type="Pfam" id="PF13738">
    <property type="entry name" value="Pyr_redox_3"/>
    <property type="match status" value="1"/>
</dbReference>
<dbReference type="InterPro" id="IPR000960">
    <property type="entry name" value="Flavin_mOase"/>
</dbReference>
<dbReference type="InterPro" id="IPR036188">
    <property type="entry name" value="FAD/NAD-bd_sf"/>
</dbReference>
<dbReference type="AlphaFoldDB" id="A0A839F2W2"/>
<dbReference type="RefSeq" id="WP_182529688.1">
    <property type="nucleotide sequence ID" value="NZ_JACGXL010000001.1"/>
</dbReference>
<dbReference type="PANTHER" id="PTHR43539:SF78">
    <property type="entry name" value="FLAVIN-CONTAINING MONOOXYGENASE"/>
    <property type="match status" value="1"/>
</dbReference>
<proteinExistence type="predicted"/>
<comment type="caution">
    <text evidence="2">The sequence shown here is derived from an EMBL/GenBank/DDBJ whole genome shotgun (WGS) entry which is preliminary data.</text>
</comment>
<dbReference type="GO" id="GO:0050660">
    <property type="term" value="F:flavin adenine dinucleotide binding"/>
    <property type="evidence" value="ECO:0007669"/>
    <property type="project" value="InterPro"/>
</dbReference>
<dbReference type="GO" id="GO:0050661">
    <property type="term" value="F:NADP binding"/>
    <property type="evidence" value="ECO:0007669"/>
    <property type="project" value="InterPro"/>
</dbReference>
<dbReference type="PRINTS" id="PR00469">
    <property type="entry name" value="PNDRDTASEII"/>
</dbReference>
<reference evidence="2 3" key="1">
    <citation type="submission" date="2020-07" db="EMBL/GenBank/DDBJ databases">
        <title>Genomic Encyclopedia of Type Strains, Phase IV (KMG-V): Genome sequencing to study the core and pangenomes of soil and plant-associated prokaryotes.</title>
        <authorList>
            <person name="Whitman W."/>
        </authorList>
    </citation>
    <scope>NUCLEOTIDE SEQUENCE [LARGE SCALE GENOMIC DNA]</scope>
    <source>
        <strain evidence="2 3">RH2WT43</strain>
    </source>
</reference>